<dbReference type="OrthoDB" id="29085at186807"/>
<evidence type="ECO:0000313" key="2">
    <source>
        <dbReference type="Proteomes" id="UP000078532"/>
    </source>
</evidence>
<sequence length="104" mass="11796">MSVRIERALNRCQSLVVNTVIDDDPEFLPVVKDEQLLSSLVARCLVLPEEARLSVLEHWEMDLLIEEKKVPSASGKKKEELIFPSAVHEPANTFRAKNPKDEKS</sequence>
<organism evidence="1 2">
    <name type="scientific">Desulfotomaculum copahuensis</name>
    <dbReference type="NCBI Taxonomy" id="1838280"/>
    <lineage>
        <taxon>Bacteria</taxon>
        <taxon>Bacillati</taxon>
        <taxon>Bacillota</taxon>
        <taxon>Clostridia</taxon>
        <taxon>Eubacteriales</taxon>
        <taxon>Desulfotomaculaceae</taxon>
        <taxon>Desulfotomaculum</taxon>
    </lineage>
</organism>
<proteinExistence type="predicted"/>
<protein>
    <submittedName>
        <fullName evidence="1">Uncharacterized protein</fullName>
    </submittedName>
</protein>
<evidence type="ECO:0000313" key="1">
    <source>
        <dbReference type="EMBL" id="OAT80398.1"/>
    </source>
</evidence>
<comment type="caution">
    <text evidence="1">The sequence shown here is derived from an EMBL/GenBank/DDBJ whole genome shotgun (WGS) entry which is preliminary data.</text>
</comment>
<name>A0A1B7LCG0_9FIRM</name>
<gene>
    <name evidence="1" type="ORF">A6M21_13610</name>
</gene>
<dbReference type="EMBL" id="LYVF01000178">
    <property type="protein sequence ID" value="OAT80398.1"/>
    <property type="molecule type" value="Genomic_DNA"/>
</dbReference>
<accession>A0A1B7LCG0</accession>
<keyword evidence="2" id="KW-1185">Reference proteome</keyword>
<dbReference type="AlphaFoldDB" id="A0A1B7LCG0"/>
<reference evidence="1 2" key="1">
    <citation type="submission" date="2016-04" db="EMBL/GenBank/DDBJ databases">
        <authorList>
            <person name="Evans L.H."/>
            <person name="Alamgir A."/>
            <person name="Owens N."/>
            <person name="Weber N.D."/>
            <person name="Virtaneva K."/>
            <person name="Barbian K."/>
            <person name="Babar A."/>
            <person name="Rosenke K."/>
        </authorList>
    </citation>
    <scope>NUCLEOTIDE SEQUENCE [LARGE SCALE GENOMIC DNA]</scope>
    <source>
        <strain evidence="1 2">LMa1</strain>
    </source>
</reference>
<dbReference type="RefSeq" id="WP_066669848.1">
    <property type="nucleotide sequence ID" value="NZ_LYVF01000178.1"/>
</dbReference>
<dbReference type="Proteomes" id="UP000078532">
    <property type="component" value="Unassembled WGS sequence"/>
</dbReference>